<keyword evidence="4 8" id="KW-0808">Transferase</keyword>
<evidence type="ECO:0000256" key="1">
    <source>
        <dbReference type="ARBA" id="ARBA00004167"/>
    </source>
</evidence>
<sequence>MQLPFLTLCRSSFIIKTVSVIFTLTWLSQPKHTHTTTIIQDPIQFHSHSRLLPFRYWNHRSLYPERYKDSSCMKFPRISDLKYAAASWQWLPIVNGSVYIYGAYWDPRFEEPLVRILVYCDVVPLPKLYCQLWFPNNNKPQTVLATPVYGWRPEWGGPTMGVNEPYILTCNCRRHPPEKEIAPVAVSVVTSPCGDATNVLDIQNAPFNEDIKKRTRSYRNDSSIAVCLKWLHYRNDKSVSLVEWLQLIKQFGVEKVYIPVVSIHRNMRKVLKYYVEQGFVVVTEIDHPPQISGLKQSIIDRDFRDLRRELLPLNDCLYRNILRHAWLLSIDLDEIIVPPPSETLSTLIEIQMSDEVFDALVFRNFFVLDGAQKDLVGPSKARILSHTWRATVPSPIGMREKSFFNTSSVIAMHNHVPISCNTPCSLSHVPPEGPGRLLHFREKCSYDTKDCPELHDVIKEDSLASWRATVLEEIRHILRILDLEPLE</sequence>
<dbReference type="AlphaFoldDB" id="A0A9J7ERS0"/>
<comment type="similarity">
    <text evidence="2 8">Belongs to the glycosyltransferase 92 family.</text>
</comment>
<keyword evidence="9" id="KW-1185">Reference proteome</keyword>
<evidence type="ECO:0000256" key="7">
    <source>
        <dbReference type="ARBA" id="ARBA00023136"/>
    </source>
</evidence>
<dbReference type="EC" id="2.4.1.-" evidence="8"/>
<keyword evidence="6" id="KW-1133">Transmembrane helix</keyword>
<dbReference type="PANTHER" id="PTHR21461:SF83">
    <property type="entry name" value="GLYCOSYLTRANSFERASE FAMILY 92 PROTEIN"/>
    <property type="match status" value="1"/>
</dbReference>
<dbReference type="GO" id="GO:0005737">
    <property type="term" value="C:cytoplasm"/>
    <property type="evidence" value="ECO:0007669"/>
    <property type="project" value="TreeGrafter"/>
</dbReference>
<dbReference type="OrthoDB" id="2017643at2759"/>
<reference evidence="10" key="1">
    <citation type="submission" date="2025-08" db="UniProtKB">
        <authorList>
            <consortium name="RefSeq"/>
        </authorList>
    </citation>
    <scope>IDENTIFICATION</scope>
    <source>
        <strain evidence="10">Ishihara</strain>
        <tissue evidence="10">Whole body</tissue>
    </source>
</reference>
<evidence type="ECO:0000313" key="9">
    <source>
        <dbReference type="Proteomes" id="UP000301870"/>
    </source>
</evidence>
<keyword evidence="5" id="KW-0812">Transmembrane</keyword>
<dbReference type="InterPro" id="IPR008166">
    <property type="entry name" value="Glyco_transf_92"/>
</dbReference>
<evidence type="ECO:0000256" key="6">
    <source>
        <dbReference type="ARBA" id="ARBA00022989"/>
    </source>
</evidence>
<organism evidence="9 10">
    <name type="scientific">Spodoptera litura</name>
    <name type="common">Asian cotton leafworm</name>
    <dbReference type="NCBI Taxonomy" id="69820"/>
    <lineage>
        <taxon>Eukaryota</taxon>
        <taxon>Metazoa</taxon>
        <taxon>Ecdysozoa</taxon>
        <taxon>Arthropoda</taxon>
        <taxon>Hexapoda</taxon>
        <taxon>Insecta</taxon>
        <taxon>Pterygota</taxon>
        <taxon>Neoptera</taxon>
        <taxon>Endopterygota</taxon>
        <taxon>Lepidoptera</taxon>
        <taxon>Glossata</taxon>
        <taxon>Ditrysia</taxon>
        <taxon>Noctuoidea</taxon>
        <taxon>Noctuidae</taxon>
        <taxon>Amphipyrinae</taxon>
        <taxon>Spodoptera</taxon>
    </lineage>
</organism>
<dbReference type="GO" id="GO:0016020">
    <property type="term" value="C:membrane"/>
    <property type="evidence" value="ECO:0007669"/>
    <property type="project" value="UniProtKB-SubCell"/>
</dbReference>
<evidence type="ECO:0000256" key="2">
    <source>
        <dbReference type="ARBA" id="ARBA00007647"/>
    </source>
</evidence>
<comment type="subcellular location">
    <subcellularLocation>
        <location evidence="1">Membrane</location>
        <topology evidence="1">Single-pass membrane protein</topology>
    </subcellularLocation>
</comment>
<keyword evidence="7" id="KW-0472">Membrane</keyword>
<protein>
    <recommendedName>
        <fullName evidence="8">Glycosyltransferase family 92 protein</fullName>
        <ecNumber evidence="8">2.4.1.-</ecNumber>
    </recommendedName>
</protein>
<name>A0A9J7ERS0_SPOLT</name>
<evidence type="ECO:0000256" key="4">
    <source>
        <dbReference type="ARBA" id="ARBA00022679"/>
    </source>
</evidence>
<evidence type="ECO:0000256" key="5">
    <source>
        <dbReference type="ARBA" id="ARBA00022692"/>
    </source>
</evidence>
<dbReference type="PANTHER" id="PTHR21461">
    <property type="entry name" value="GLYCOSYLTRANSFERASE FAMILY 92 PROTEIN"/>
    <property type="match status" value="1"/>
</dbReference>
<evidence type="ECO:0000256" key="3">
    <source>
        <dbReference type="ARBA" id="ARBA00022676"/>
    </source>
</evidence>
<accession>A0A9J7ERS0</accession>
<proteinExistence type="inferred from homology"/>
<dbReference type="GeneID" id="111361187"/>
<keyword evidence="3 8" id="KW-0328">Glycosyltransferase</keyword>
<dbReference type="GO" id="GO:0016757">
    <property type="term" value="F:glycosyltransferase activity"/>
    <property type="evidence" value="ECO:0007669"/>
    <property type="project" value="UniProtKB-UniRule"/>
</dbReference>
<evidence type="ECO:0000313" key="10">
    <source>
        <dbReference type="RefSeq" id="XP_022833328.1"/>
    </source>
</evidence>
<dbReference type="KEGG" id="sliu:111361187"/>
<evidence type="ECO:0000256" key="8">
    <source>
        <dbReference type="RuleBase" id="RU366017"/>
    </source>
</evidence>
<dbReference type="Proteomes" id="UP000301870">
    <property type="component" value="Chromosome 3"/>
</dbReference>
<dbReference type="Pfam" id="PF01697">
    <property type="entry name" value="Glyco_transf_92"/>
    <property type="match status" value="1"/>
</dbReference>
<gene>
    <name evidence="10" type="primary">LOC111361187</name>
</gene>
<dbReference type="RefSeq" id="XP_022833328.1">
    <property type="nucleotide sequence ID" value="XM_022977560.1"/>
</dbReference>